<feature type="domain" description="3D" evidence="4">
    <location>
        <begin position="312"/>
        <end position="370"/>
    </location>
</feature>
<dbReference type="InterPro" id="IPR057309">
    <property type="entry name" value="PcsB_CC"/>
</dbReference>
<keyword evidence="1 3" id="KW-0732">Signal</keyword>
<feature type="signal peptide" evidence="3">
    <location>
        <begin position="1"/>
        <end position="25"/>
    </location>
</feature>
<evidence type="ECO:0000256" key="1">
    <source>
        <dbReference type="ARBA" id="ARBA00022729"/>
    </source>
</evidence>
<dbReference type="GO" id="GO:0004553">
    <property type="term" value="F:hydrolase activity, hydrolyzing O-glycosyl compounds"/>
    <property type="evidence" value="ECO:0007669"/>
    <property type="project" value="InterPro"/>
</dbReference>
<evidence type="ECO:0000256" key="3">
    <source>
        <dbReference type="SAM" id="SignalP"/>
    </source>
</evidence>
<dbReference type="GO" id="GO:0019867">
    <property type="term" value="C:outer membrane"/>
    <property type="evidence" value="ECO:0007669"/>
    <property type="project" value="InterPro"/>
</dbReference>
<evidence type="ECO:0000313" key="7">
    <source>
        <dbReference type="Proteomes" id="UP000613512"/>
    </source>
</evidence>
<keyword evidence="2" id="KW-0175">Coiled coil</keyword>
<feature type="chain" id="PRO_5037527058" description="3D domain-containing protein" evidence="3">
    <location>
        <begin position="26"/>
        <end position="372"/>
    </location>
</feature>
<dbReference type="CDD" id="cd22786">
    <property type="entry name" value="DPBB_YuiC-like"/>
    <property type="match status" value="1"/>
</dbReference>
<dbReference type="AlphaFoldDB" id="A0A916S2D8"/>
<proteinExistence type="predicted"/>
<dbReference type="EMBL" id="BMEY01000013">
    <property type="protein sequence ID" value="GGA81182.1"/>
    <property type="molecule type" value="Genomic_DNA"/>
</dbReference>
<organism evidence="6 7">
    <name type="scientific">Ornithinibacillus halotolerans</name>
    <dbReference type="NCBI Taxonomy" id="1274357"/>
    <lineage>
        <taxon>Bacteria</taxon>
        <taxon>Bacillati</taxon>
        <taxon>Bacillota</taxon>
        <taxon>Bacilli</taxon>
        <taxon>Bacillales</taxon>
        <taxon>Bacillaceae</taxon>
        <taxon>Ornithinibacillus</taxon>
    </lineage>
</organism>
<sequence length="372" mass="41513">MRKLTVLTLSLLFVFSAFTSIQVFAAGNNSLEDINKKREKIKNELTSAQADISTIMAEIDELDVEINRVNEEIQENIKLINETEENISATINEIEQLQEEIKELESDIEKRHEILNERLSSYQKTGGHINFLDVLFGSDSFSDFISRITMVNTITKSDADLIEDLELDIQMVEEKKTLSMTKLNDLNGMKKEQEAALALIEEQKAENEERVASLEEKQNNLISLIDQLKKEDKSLASVETEVKRKMAEAKKARELELLSNKSNKSNGKKDSDLKHVNGKTITVTSTAYTAKCKGCSGITHTGINLIENPDMKVIAVDPTVIPLGTVVHVEGYGYAIAGDTGSAIKGNKIDVFLPNKADALKWGIRRVKVTIQ</sequence>
<dbReference type="PANTHER" id="PTHR39160">
    <property type="entry name" value="CELL WALL-BINDING PROTEIN YOCH"/>
    <property type="match status" value="1"/>
</dbReference>
<dbReference type="SUPFAM" id="SSF50685">
    <property type="entry name" value="Barwin-like endoglucanases"/>
    <property type="match status" value="1"/>
</dbReference>
<protein>
    <recommendedName>
        <fullName evidence="8">3D domain-containing protein</fullName>
    </recommendedName>
</protein>
<evidence type="ECO:0000256" key="2">
    <source>
        <dbReference type="SAM" id="Coils"/>
    </source>
</evidence>
<evidence type="ECO:0000259" key="5">
    <source>
        <dbReference type="Pfam" id="PF24568"/>
    </source>
</evidence>
<dbReference type="InterPro" id="IPR010611">
    <property type="entry name" value="3D_dom"/>
</dbReference>
<dbReference type="InterPro" id="IPR036908">
    <property type="entry name" value="RlpA-like_sf"/>
</dbReference>
<accession>A0A916S2D8</accession>
<dbReference type="Gene3D" id="6.10.250.3150">
    <property type="match status" value="1"/>
</dbReference>
<name>A0A916S2D8_9BACI</name>
<comment type="caution">
    <text evidence="6">The sequence shown here is derived from an EMBL/GenBank/DDBJ whole genome shotgun (WGS) entry which is preliminary data.</text>
</comment>
<evidence type="ECO:0008006" key="8">
    <source>
        <dbReference type="Google" id="ProtNLM"/>
    </source>
</evidence>
<feature type="coiled-coil region" evidence="2">
    <location>
        <begin position="183"/>
        <end position="255"/>
    </location>
</feature>
<dbReference type="Pfam" id="PF06725">
    <property type="entry name" value="3D"/>
    <property type="match status" value="1"/>
</dbReference>
<dbReference type="InterPro" id="IPR051933">
    <property type="entry name" value="Resuscitation_pf_RpfB"/>
</dbReference>
<dbReference type="Proteomes" id="UP000613512">
    <property type="component" value="Unassembled WGS sequence"/>
</dbReference>
<dbReference type="RefSeq" id="WP_188385065.1">
    <property type="nucleotide sequence ID" value="NZ_BMEY01000013.1"/>
</dbReference>
<evidence type="ECO:0000313" key="6">
    <source>
        <dbReference type="EMBL" id="GGA81182.1"/>
    </source>
</evidence>
<feature type="domain" description="Peptidoglycan hydrolase PcsB coiled-coil" evidence="5">
    <location>
        <begin position="101"/>
        <end position="175"/>
    </location>
</feature>
<feature type="coiled-coil region" evidence="2">
    <location>
        <begin position="31"/>
        <end position="114"/>
    </location>
</feature>
<dbReference type="Gene3D" id="2.40.40.10">
    <property type="entry name" value="RlpA-like domain"/>
    <property type="match status" value="1"/>
</dbReference>
<gene>
    <name evidence="6" type="ORF">GCM10008025_25670</name>
</gene>
<keyword evidence="7" id="KW-1185">Reference proteome</keyword>
<dbReference type="PANTHER" id="PTHR39160:SF4">
    <property type="entry name" value="RESUSCITATION-PROMOTING FACTOR RPFB"/>
    <property type="match status" value="1"/>
</dbReference>
<dbReference type="Pfam" id="PF24568">
    <property type="entry name" value="CC_PcsB"/>
    <property type="match status" value="1"/>
</dbReference>
<reference evidence="6" key="2">
    <citation type="submission" date="2020-09" db="EMBL/GenBank/DDBJ databases">
        <authorList>
            <person name="Sun Q."/>
            <person name="Zhou Y."/>
        </authorList>
    </citation>
    <scope>NUCLEOTIDE SEQUENCE</scope>
    <source>
        <strain evidence="6">CGMCC 1.12408</strain>
    </source>
</reference>
<evidence type="ECO:0000259" key="4">
    <source>
        <dbReference type="Pfam" id="PF06725"/>
    </source>
</evidence>
<dbReference type="SUPFAM" id="SSF90257">
    <property type="entry name" value="Myosin rod fragments"/>
    <property type="match status" value="1"/>
</dbReference>
<reference evidence="6" key="1">
    <citation type="journal article" date="2014" name="Int. J. Syst. Evol. Microbiol.">
        <title>Complete genome sequence of Corynebacterium casei LMG S-19264T (=DSM 44701T), isolated from a smear-ripened cheese.</title>
        <authorList>
            <consortium name="US DOE Joint Genome Institute (JGI-PGF)"/>
            <person name="Walter F."/>
            <person name="Albersmeier A."/>
            <person name="Kalinowski J."/>
            <person name="Ruckert C."/>
        </authorList>
    </citation>
    <scope>NUCLEOTIDE SEQUENCE</scope>
    <source>
        <strain evidence="6">CGMCC 1.12408</strain>
    </source>
</reference>
<dbReference type="GO" id="GO:0009254">
    <property type="term" value="P:peptidoglycan turnover"/>
    <property type="evidence" value="ECO:0007669"/>
    <property type="project" value="InterPro"/>
</dbReference>